<feature type="compositionally biased region" description="Low complexity" evidence="1">
    <location>
        <begin position="89"/>
        <end position="99"/>
    </location>
</feature>
<feature type="region of interest" description="Disordered" evidence="1">
    <location>
        <begin position="145"/>
        <end position="169"/>
    </location>
</feature>
<organism evidence="2 3">
    <name type="scientific">Sarcoptes scabiei</name>
    <name type="common">Itch mite</name>
    <name type="synonym">Acarus scabiei</name>
    <dbReference type="NCBI Taxonomy" id="52283"/>
    <lineage>
        <taxon>Eukaryota</taxon>
        <taxon>Metazoa</taxon>
        <taxon>Ecdysozoa</taxon>
        <taxon>Arthropoda</taxon>
        <taxon>Chelicerata</taxon>
        <taxon>Arachnida</taxon>
        <taxon>Acari</taxon>
        <taxon>Acariformes</taxon>
        <taxon>Sarcoptiformes</taxon>
        <taxon>Astigmata</taxon>
        <taxon>Psoroptidia</taxon>
        <taxon>Sarcoptoidea</taxon>
        <taxon>Sarcoptidae</taxon>
        <taxon>Sarcoptinae</taxon>
        <taxon>Sarcoptes</taxon>
    </lineage>
</organism>
<sequence>MQRIRDTFRKRVGQPVSSSDSSPIGSLEQQAKAEVDRLHRHRRQILMQKQLKQQQLQSSKFGFGSSGALVTLVNNDRSGDSSPTNFLGNSLSPKSSPSNSVFDGKFWLTDNEFNEEDYDFKIRSKNDFFDFDTIEIEINRSSRDEKRELGTNLDDSTTGSTGNKKSSFFVNEFSPEPPELFSSNRNDPTNELKSVDYQKSLWIEENQRDVPNPKYYQNVRSKSVDPSKPINILSSSAPSNNVAPTLDKTIQFPPLSPTLSSSDLLEIDSDYVGKTALQNRSDSATSTGSSVTFLDVPKWKLLIRRSSGSPSNNVNATVESSIINRDCVHCLFLEELDRDFNEQHQLSSVDEENRLKSPSPESSECSHNDDDGTIKECSTQSSETCHKDLDQSDSYGSGLEAVDEFDADEFIEPIEGLPIVTLCPPEAESTHGHFDENVDDDEGSGITVISLEVPVIGNSSKQSRSASVDSPYLLQVPKRSDIEVREGPPKARSKSVDIVLPLNPGGPYLLIPPRHPPTLTKV</sequence>
<dbReference type="Proteomes" id="UP000616769">
    <property type="component" value="Unassembled WGS sequence"/>
</dbReference>
<proteinExistence type="predicted"/>
<feature type="region of interest" description="Disordered" evidence="1">
    <location>
        <begin position="1"/>
        <end position="39"/>
    </location>
</feature>
<evidence type="ECO:0000256" key="1">
    <source>
        <dbReference type="SAM" id="MobiDB-lite"/>
    </source>
</evidence>
<name>A0A131ZV63_SARSC</name>
<comment type="caution">
    <text evidence="2">The sequence shown here is derived from an EMBL/GenBank/DDBJ whole genome shotgun (WGS) entry which is preliminary data.</text>
</comment>
<feature type="compositionally biased region" description="Polar residues" evidence="1">
    <location>
        <begin position="79"/>
        <end position="88"/>
    </location>
</feature>
<feature type="region of interest" description="Disordered" evidence="1">
    <location>
        <begin position="79"/>
        <end position="99"/>
    </location>
</feature>
<dbReference type="AlphaFoldDB" id="A0A131ZV63"/>
<dbReference type="VEuPathDB" id="VectorBase:SSCA003570"/>
<evidence type="ECO:0000313" key="2">
    <source>
        <dbReference type="EMBL" id="KPM02686.1"/>
    </source>
</evidence>
<protein>
    <submittedName>
        <fullName evidence="2">Uncharacterized protein</fullName>
    </submittedName>
</protein>
<dbReference type="EMBL" id="JXLN01002640">
    <property type="protein sequence ID" value="KPM02686.1"/>
    <property type="molecule type" value="Genomic_DNA"/>
</dbReference>
<evidence type="ECO:0000313" key="3">
    <source>
        <dbReference type="Proteomes" id="UP000616769"/>
    </source>
</evidence>
<feature type="compositionally biased region" description="Basic and acidic residues" evidence="1">
    <location>
        <begin position="364"/>
        <end position="374"/>
    </location>
</feature>
<feature type="region of interest" description="Disordered" evidence="1">
    <location>
        <begin position="347"/>
        <end position="393"/>
    </location>
</feature>
<gene>
    <name evidence="2" type="ORF">QR98_0011040</name>
</gene>
<reference evidence="2 3" key="1">
    <citation type="journal article" date="2015" name="Parasit. Vectors">
        <title>Draft genome of the scabies mite.</title>
        <authorList>
            <person name="Rider S.D.Jr."/>
            <person name="Morgan M.S."/>
            <person name="Arlian L.G."/>
        </authorList>
    </citation>
    <scope>NUCLEOTIDE SEQUENCE [LARGE SCALE GENOMIC DNA]</scope>
    <source>
        <strain evidence="2">Arlian Lab</strain>
    </source>
</reference>
<accession>A0A131ZV63</accession>
<feature type="compositionally biased region" description="Low complexity" evidence="1">
    <location>
        <begin position="156"/>
        <end position="167"/>
    </location>
</feature>